<name>A0A505IG96_ASPNG</name>
<gene>
    <name evidence="1" type="ORF">CAN33_0022555</name>
</gene>
<dbReference type="VEuPathDB" id="FungiDB:M747DRAFT_60191"/>
<dbReference type="AlphaFoldDB" id="A0A505IG96"/>
<reference evidence="2" key="1">
    <citation type="submission" date="2018-10" db="EMBL/GenBank/DDBJ databases">
        <title>FDA dAtabase for Regulatory Grade micrObial Sequences (FDA-ARGOS): Supporting development and validation of Infectious Disease Dx tests.</title>
        <authorList>
            <person name="Kerrigan L."/>
            <person name="Tallon L."/>
            <person name="Sadzewicz L."/>
            <person name="Sengamalay N."/>
            <person name="Ott S."/>
            <person name="Godinez A."/>
            <person name="Nagaraj S."/>
            <person name="Vavikolanu K."/>
            <person name="Nadendla S."/>
            <person name="George J."/>
            <person name="Sichtig H."/>
        </authorList>
    </citation>
    <scope>NUCLEOTIDE SEQUENCE [LARGE SCALE GENOMIC DNA]</scope>
    <source>
        <strain evidence="2">FDAARGOS_311</strain>
    </source>
</reference>
<accession>A0A505IG96</accession>
<evidence type="ECO:0000313" key="1">
    <source>
        <dbReference type="EMBL" id="TPR10518.1"/>
    </source>
</evidence>
<protein>
    <submittedName>
        <fullName evidence="1">Uncharacterized protein</fullName>
    </submittedName>
</protein>
<evidence type="ECO:0000313" key="2">
    <source>
        <dbReference type="Proteomes" id="UP000197666"/>
    </source>
</evidence>
<dbReference type="VEuPathDB" id="FungiDB:M747DRAFT_342342"/>
<organism evidence="1 2">
    <name type="scientific">Aspergillus niger</name>
    <dbReference type="NCBI Taxonomy" id="5061"/>
    <lineage>
        <taxon>Eukaryota</taxon>
        <taxon>Fungi</taxon>
        <taxon>Dikarya</taxon>
        <taxon>Ascomycota</taxon>
        <taxon>Pezizomycotina</taxon>
        <taxon>Eurotiomycetes</taxon>
        <taxon>Eurotiomycetidae</taxon>
        <taxon>Eurotiales</taxon>
        <taxon>Aspergillaceae</taxon>
        <taxon>Aspergillus</taxon>
        <taxon>Aspergillus subgen. Circumdati</taxon>
    </lineage>
</organism>
<comment type="caution">
    <text evidence="1">The sequence shown here is derived from an EMBL/GenBank/DDBJ whole genome shotgun (WGS) entry which is preliminary data.</text>
</comment>
<dbReference type="VEuPathDB" id="FungiDB:ASPNIDRAFT2_1219628"/>
<dbReference type="CDD" id="cd12148">
    <property type="entry name" value="fungal_TF_MHR"/>
    <property type="match status" value="1"/>
</dbReference>
<sequence length="195" mass="22515">MPHTNSTTYWTLVILTEQPFLTRGHFEFTLCPEIQSEARRMCVEASFKTRALIEAYKKAFTLRRAQYGISYAMYSAVLVLLQHADQDCDDYIEAIRFFWFALLEYQRGCGHGLKGPLRLLISLMRRVEKVVQRIDIDHPGATGWSLGSDIPFDMESNPWTETFGQGETWSGSWLNTENDDLVFADDTIFGFFTQE</sequence>
<dbReference type="Proteomes" id="UP000197666">
    <property type="component" value="Unassembled WGS sequence"/>
</dbReference>
<dbReference type="VEuPathDB" id="FungiDB:An03g01080"/>
<proteinExistence type="predicted"/>
<dbReference type="EMBL" id="NKJJ02000015">
    <property type="protein sequence ID" value="TPR10518.1"/>
    <property type="molecule type" value="Genomic_DNA"/>
</dbReference>